<dbReference type="InterPro" id="IPR000023">
    <property type="entry name" value="Phosphofructokinase_dom"/>
</dbReference>
<dbReference type="AlphaFoldDB" id="A0A6J6ERN8"/>
<evidence type="ECO:0000259" key="9">
    <source>
        <dbReference type="Pfam" id="PF00365"/>
    </source>
</evidence>
<dbReference type="PANTHER" id="PTHR13697:SF52">
    <property type="entry name" value="ATP-DEPENDENT 6-PHOSPHOFRUCTOKINASE 3"/>
    <property type="match status" value="1"/>
</dbReference>
<dbReference type="GO" id="GO:0048029">
    <property type="term" value="F:monosaccharide binding"/>
    <property type="evidence" value="ECO:0007669"/>
    <property type="project" value="TreeGrafter"/>
</dbReference>
<dbReference type="HAMAP" id="MF_01976">
    <property type="entry name" value="Phosphofructokinase_III"/>
    <property type="match status" value="1"/>
</dbReference>
<dbReference type="GO" id="GO:0030388">
    <property type="term" value="P:fructose 1,6-bisphosphate metabolic process"/>
    <property type="evidence" value="ECO:0007669"/>
    <property type="project" value="TreeGrafter"/>
</dbReference>
<dbReference type="GO" id="GO:0016208">
    <property type="term" value="F:AMP binding"/>
    <property type="evidence" value="ECO:0007669"/>
    <property type="project" value="TreeGrafter"/>
</dbReference>
<dbReference type="PRINTS" id="PR00476">
    <property type="entry name" value="PHFRCTKINASE"/>
</dbReference>
<gene>
    <name evidence="10" type="ORF">UFOPK1740_00698</name>
</gene>
<keyword evidence="7" id="KW-0460">Magnesium</keyword>
<dbReference type="NCBIfam" id="TIGR02483">
    <property type="entry name" value="PFK_mixed"/>
    <property type="match status" value="1"/>
</dbReference>
<keyword evidence="5" id="KW-0479">Metal-binding</keyword>
<protein>
    <submittedName>
        <fullName evidence="10">Unannotated protein</fullName>
    </submittedName>
</protein>
<dbReference type="GO" id="GO:0046872">
    <property type="term" value="F:metal ion binding"/>
    <property type="evidence" value="ECO:0007669"/>
    <property type="project" value="UniProtKB-KW"/>
</dbReference>
<dbReference type="PROSITE" id="PS00433">
    <property type="entry name" value="PHOSPHOFRUCTOKINASE"/>
    <property type="match status" value="1"/>
</dbReference>
<dbReference type="InterPro" id="IPR015912">
    <property type="entry name" value="Phosphofructokinase_CS"/>
</dbReference>
<dbReference type="NCBIfam" id="NF002872">
    <property type="entry name" value="PRK03202.1"/>
    <property type="match status" value="1"/>
</dbReference>
<keyword evidence="6" id="KW-0418">Kinase</keyword>
<dbReference type="GO" id="GO:0070095">
    <property type="term" value="F:fructose-6-phosphate binding"/>
    <property type="evidence" value="ECO:0007669"/>
    <property type="project" value="TreeGrafter"/>
</dbReference>
<dbReference type="GO" id="GO:0061621">
    <property type="term" value="P:canonical glycolysis"/>
    <property type="evidence" value="ECO:0007669"/>
    <property type="project" value="TreeGrafter"/>
</dbReference>
<dbReference type="GO" id="GO:0006002">
    <property type="term" value="P:fructose 6-phosphate metabolic process"/>
    <property type="evidence" value="ECO:0007669"/>
    <property type="project" value="InterPro"/>
</dbReference>
<proteinExistence type="inferred from homology"/>
<dbReference type="PANTHER" id="PTHR13697">
    <property type="entry name" value="PHOSPHOFRUCTOKINASE"/>
    <property type="match status" value="1"/>
</dbReference>
<comment type="pathway">
    <text evidence="2">Carbohydrate degradation; glycolysis; D-glyceraldehyde 3-phosphate and glycerone phosphate from D-glucose: step 3/4.</text>
</comment>
<dbReference type="GO" id="GO:0005524">
    <property type="term" value="F:ATP binding"/>
    <property type="evidence" value="ECO:0007669"/>
    <property type="project" value="InterPro"/>
</dbReference>
<evidence type="ECO:0000256" key="3">
    <source>
        <dbReference type="ARBA" id="ARBA00022490"/>
    </source>
</evidence>
<accession>A0A6J6ERN8</accession>
<dbReference type="InterPro" id="IPR012003">
    <property type="entry name" value="ATP_PFK_prok-type"/>
</dbReference>
<keyword evidence="3" id="KW-0963">Cytoplasm</keyword>
<dbReference type="SUPFAM" id="SSF53784">
    <property type="entry name" value="Phosphofructokinase"/>
    <property type="match status" value="1"/>
</dbReference>
<dbReference type="GO" id="GO:0005945">
    <property type="term" value="C:6-phosphofructokinase complex"/>
    <property type="evidence" value="ECO:0007669"/>
    <property type="project" value="TreeGrafter"/>
</dbReference>
<evidence type="ECO:0000313" key="10">
    <source>
        <dbReference type="EMBL" id="CAB4578089.1"/>
    </source>
</evidence>
<evidence type="ECO:0000256" key="7">
    <source>
        <dbReference type="ARBA" id="ARBA00022842"/>
    </source>
</evidence>
<evidence type="ECO:0000256" key="4">
    <source>
        <dbReference type="ARBA" id="ARBA00022679"/>
    </source>
</evidence>
<evidence type="ECO:0000256" key="6">
    <source>
        <dbReference type="ARBA" id="ARBA00022777"/>
    </source>
</evidence>
<evidence type="ECO:0000256" key="5">
    <source>
        <dbReference type="ARBA" id="ARBA00022723"/>
    </source>
</evidence>
<organism evidence="10">
    <name type="scientific">freshwater metagenome</name>
    <dbReference type="NCBI Taxonomy" id="449393"/>
    <lineage>
        <taxon>unclassified sequences</taxon>
        <taxon>metagenomes</taxon>
        <taxon>ecological metagenomes</taxon>
    </lineage>
</organism>
<dbReference type="GO" id="GO:0003872">
    <property type="term" value="F:6-phosphofructokinase activity"/>
    <property type="evidence" value="ECO:0007669"/>
    <property type="project" value="InterPro"/>
</dbReference>
<dbReference type="Gene3D" id="3.40.50.450">
    <property type="match status" value="1"/>
</dbReference>
<dbReference type="Gene3D" id="3.40.50.460">
    <property type="entry name" value="Phosphofructokinase domain"/>
    <property type="match status" value="1"/>
</dbReference>
<reference evidence="10" key="1">
    <citation type="submission" date="2020-05" db="EMBL/GenBank/DDBJ databases">
        <authorList>
            <person name="Chiriac C."/>
            <person name="Salcher M."/>
            <person name="Ghai R."/>
            <person name="Kavagutti S V."/>
        </authorList>
    </citation>
    <scope>NUCLEOTIDE SEQUENCE</scope>
</reference>
<dbReference type="GO" id="GO:0042802">
    <property type="term" value="F:identical protein binding"/>
    <property type="evidence" value="ECO:0007669"/>
    <property type="project" value="TreeGrafter"/>
</dbReference>
<keyword evidence="8" id="KW-0324">Glycolysis</keyword>
<dbReference type="EMBL" id="CAEZTU010000025">
    <property type="protein sequence ID" value="CAB4578089.1"/>
    <property type="molecule type" value="Genomic_DNA"/>
</dbReference>
<dbReference type="UniPathway" id="UPA00109">
    <property type="reaction ID" value="UER00182"/>
</dbReference>
<evidence type="ECO:0000256" key="8">
    <source>
        <dbReference type="ARBA" id="ARBA00023152"/>
    </source>
</evidence>
<sequence length="342" mass="36484">MRVGILTGGGDAPGLNNVIRGVVTKGINAYKYEFVGFKDGWKGPLEGLTRPVTLADVAHINDEGGTILGSSRTNPIKIENGVARIEENLKKLNVDALIAIGGEDTLGVATQLHKHNFKVIGVPKTIDNDLSNTDYTFGFQTSVAIATEAVDRLHTTARSHHRVLVVEVMGRHAGWIALETGMAGDAAVTLIPEEKYDINQVATWVKKRFERDQYAIVVVAEGALSTEGDLVTKDSTLDAFGHVKLSGVGEGLAKRLEELTGIESRSVVLGHLQRGGTPVAFDRNLGNRLGLAAADALNDGAYGQMVALHGTNIVRVPLESATGVLKTVPAERYREATAFFGA</sequence>
<dbReference type="Pfam" id="PF00365">
    <property type="entry name" value="PFK"/>
    <property type="match status" value="1"/>
</dbReference>
<dbReference type="InterPro" id="IPR022953">
    <property type="entry name" value="ATP_PFK"/>
</dbReference>
<evidence type="ECO:0000256" key="2">
    <source>
        <dbReference type="ARBA" id="ARBA00004679"/>
    </source>
</evidence>
<comment type="cofactor">
    <cofactor evidence="1">
        <name>Mg(2+)</name>
        <dbReference type="ChEBI" id="CHEBI:18420"/>
    </cofactor>
</comment>
<evidence type="ECO:0000256" key="1">
    <source>
        <dbReference type="ARBA" id="ARBA00001946"/>
    </source>
</evidence>
<dbReference type="GO" id="GO:0047334">
    <property type="term" value="F:diphosphate-fructose-6-phosphate 1-phosphotransferase activity"/>
    <property type="evidence" value="ECO:0007669"/>
    <property type="project" value="InterPro"/>
</dbReference>
<keyword evidence="4" id="KW-0808">Transferase</keyword>
<dbReference type="InterPro" id="IPR035966">
    <property type="entry name" value="PKF_sf"/>
</dbReference>
<dbReference type="InterPro" id="IPR012829">
    <property type="entry name" value="Phosphofructokinase_III"/>
</dbReference>
<feature type="domain" description="Phosphofructokinase" evidence="9">
    <location>
        <begin position="2"/>
        <end position="297"/>
    </location>
</feature>
<name>A0A6J6ERN8_9ZZZZ</name>
<dbReference type="PIRSF" id="PIRSF000532">
    <property type="entry name" value="ATP_PFK_prok"/>
    <property type="match status" value="1"/>
</dbReference>